<dbReference type="AlphaFoldDB" id="A0A9P9KJ89"/>
<gene>
    <name evidence="2" type="ORF">BKA55DRAFT_562178</name>
</gene>
<dbReference type="GeneID" id="70222194"/>
<feature type="domain" description="Ubiquitin-like" evidence="1">
    <location>
        <begin position="430"/>
        <end position="510"/>
    </location>
</feature>
<comment type="caution">
    <text evidence="2">The sequence shown here is derived from an EMBL/GenBank/DDBJ whole genome shotgun (WGS) entry which is preliminary data.</text>
</comment>
<evidence type="ECO:0000259" key="1">
    <source>
        <dbReference type="Pfam" id="PF22893"/>
    </source>
</evidence>
<proteinExistence type="predicted"/>
<name>A0A9P9KJ89_FUSRE</name>
<dbReference type="EMBL" id="JAGMUX010000005">
    <property type="protein sequence ID" value="KAH7259185.1"/>
    <property type="molecule type" value="Genomic_DNA"/>
</dbReference>
<dbReference type="Pfam" id="PF22893">
    <property type="entry name" value="ULD_2"/>
    <property type="match status" value="1"/>
</dbReference>
<dbReference type="RefSeq" id="XP_046051893.1">
    <property type="nucleotide sequence ID" value="XM_046192240.1"/>
</dbReference>
<accession>A0A9P9KJ89</accession>
<dbReference type="InterPro" id="IPR054464">
    <property type="entry name" value="ULD_fung"/>
</dbReference>
<organism evidence="2 3">
    <name type="scientific">Fusarium redolens</name>
    <dbReference type="NCBI Taxonomy" id="48865"/>
    <lineage>
        <taxon>Eukaryota</taxon>
        <taxon>Fungi</taxon>
        <taxon>Dikarya</taxon>
        <taxon>Ascomycota</taxon>
        <taxon>Pezizomycotina</taxon>
        <taxon>Sordariomycetes</taxon>
        <taxon>Hypocreomycetidae</taxon>
        <taxon>Hypocreales</taxon>
        <taxon>Nectriaceae</taxon>
        <taxon>Fusarium</taxon>
        <taxon>Fusarium redolens species complex</taxon>
    </lineage>
</organism>
<dbReference type="Proteomes" id="UP000720189">
    <property type="component" value="Unassembled WGS sequence"/>
</dbReference>
<sequence length="606" mass="68562">MVFSSVHSVVIAIVTKMADHDLGAVAQLGTSLASKLNLHSEGCRKSRQRLPKLVSLVNSTASTLRQIHDLIQQNDKIFTEACMKDINSLAAKCRAIYVGVLTLVAKKTQSVSGDKDAKVLSNEQIDELLACLANMSVWRTEAWNWLEPRLKICQQELKQVKFELVLRYLLGSIARLQMETMIRSPGAWENENSLRCFAENVAERRVMYNKHYNRRRAGWDMSPTPKASFEDVRSIYSTSTTTTVAPPPPMPVFPSTPPAKDIFDEKVKTDSAKTEEETSQVVVENIVQNKQVDGTSRNWFQRLFSSSPKEDWNNEDIMAFVLDMSHANKLITRLELDDKELKANLSKLTSSRLWRRRPNLVEQYSALDQNVRQDVDNAIIVAKRKSTRDMTLVAMIAKKSDSQKTADRGSGFHYAPDLNVTLYFKLGAEFEPIYLIDTQARRLELPYTSCATFKMMRDLMVQINWSPGIVSHIMNGRYDLCTEDGLAVMFQTWDSVRRPGMTLTLKIWAPPMPPGPPRPRPLYPPPPVVHVVPARTRREEMKEAYHEVVELLGLADGWTPDKETGKSGLGDLLRLWTTAVDPHTEDCSDYGSFMMGYSSSSSEFSD</sequence>
<keyword evidence="3" id="KW-1185">Reference proteome</keyword>
<dbReference type="OrthoDB" id="5431013at2759"/>
<evidence type="ECO:0000313" key="2">
    <source>
        <dbReference type="EMBL" id="KAH7259185.1"/>
    </source>
</evidence>
<reference evidence="2" key="1">
    <citation type="journal article" date="2021" name="Nat. Commun.">
        <title>Genetic determinants of endophytism in the Arabidopsis root mycobiome.</title>
        <authorList>
            <person name="Mesny F."/>
            <person name="Miyauchi S."/>
            <person name="Thiergart T."/>
            <person name="Pickel B."/>
            <person name="Atanasova L."/>
            <person name="Karlsson M."/>
            <person name="Huettel B."/>
            <person name="Barry K.W."/>
            <person name="Haridas S."/>
            <person name="Chen C."/>
            <person name="Bauer D."/>
            <person name="Andreopoulos W."/>
            <person name="Pangilinan J."/>
            <person name="LaButti K."/>
            <person name="Riley R."/>
            <person name="Lipzen A."/>
            <person name="Clum A."/>
            <person name="Drula E."/>
            <person name="Henrissat B."/>
            <person name="Kohler A."/>
            <person name="Grigoriev I.V."/>
            <person name="Martin F.M."/>
            <person name="Hacquard S."/>
        </authorList>
    </citation>
    <scope>NUCLEOTIDE SEQUENCE</scope>
    <source>
        <strain evidence="2">MPI-CAGE-AT-0023</strain>
    </source>
</reference>
<protein>
    <recommendedName>
        <fullName evidence="1">Ubiquitin-like domain-containing protein</fullName>
    </recommendedName>
</protein>
<evidence type="ECO:0000313" key="3">
    <source>
        <dbReference type="Proteomes" id="UP000720189"/>
    </source>
</evidence>